<dbReference type="AlphaFoldDB" id="A0A379LJZ8"/>
<dbReference type="STRING" id="1123034.GCA_000685805_00352"/>
<keyword evidence="3" id="KW-1185">Reference proteome</keyword>
<reference evidence="2 3" key="1">
    <citation type="submission" date="2018-06" db="EMBL/GenBank/DDBJ databases">
        <authorList>
            <consortium name="Pathogen Informatics"/>
            <person name="Doyle S."/>
        </authorList>
    </citation>
    <scope>NUCLEOTIDE SEQUENCE [LARGE SCALE GENOMIC DNA]</scope>
    <source>
        <strain evidence="2 3">NCTC10526</strain>
    </source>
</reference>
<feature type="region of interest" description="Disordered" evidence="1">
    <location>
        <begin position="1"/>
        <end position="20"/>
    </location>
</feature>
<evidence type="ECO:0000313" key="3">
    <source>
        <dbReference type="Proteomes" id="UP000254123"/>
    </source>
</evidence>
<name>A0A379LJZ8_9GAMM</name>
<evidence type="ECO:0000256" key="1">
    <source>
        <dbReference type="SAM" id="MobiDB-lite"/>
    </source>
</evidence>
<proteinExistence type="predicted"/>
<gene>
    <name evidence="2" type="ORF">NCTC10526_01272</name>
</gene>
<accession>A0A379LJZ8</accession>
<protein>
    <submittedName>
        <fullName evidence="2">Uncharacterized protein</fullName>
    </submittedName>
</protein>
<dbReference type="EMBL" id="UGVC01000001">
    <property type="protein sequence ID" value="SUD90926.1"/>
    <property type="molecule type" value="Genomic_DNA"/>
</dbReference>
<organism evidence="2 3">
    <name type="scientific">Psychrobacter phenylpyruvicus</name>
    <dbReference type="NCBI Taxonomy" id="29432"/>
    <lineage>
        <taxon>Bacteria</taxon>
        <taxon>Pseudomonadati</taxon>
        <taxon>Pseudomonadota</taxon>
        <taxon>Gammaproteobacteria</taxon>
        <taxon>Moraxellales</taxon>
        <taxon>Moraxellaceae</taxon>
        <taxon>Psychrobacter</taxon>
    </lineage>
</organism>
<evidence type="ECO:0000313" key="2">
    <source>
        <dbReference type="EMBL" id="SUD90926.1"/>
    </source>
</evidence>
<dbReference type="RefSeq" id="WP_028858024.1">
    <property type="nucleotide sequence ID" value="NZ_CAJHAQ010000001.1"/>
</dbReference>
<sequence>MTTDTSFGTATSSPEHTDLNITASLESVPTNDETHQTSATDSLLTNPNTLILNELLSDKETPWQVHNCKIIDKSVTQEQLLPFIYHHDALSDELKQLHPLTGNLLKQFQTPMSARQAAELLGIDAALVPTPWMVKITGTLVMFCERLQIALRLKFTNTAKDYDPVYTATADKAIEASMQDWHFYGDIFVLNKGSKPLIMTVDPEWIEIPQLPEYQLLPGEYGLATLALLEENKSHIANLQEAISQRLV</sequence>
<dbReference type="Proteomes" id="UP000254123">
    <property type="component" value="Unassembled WGS sequence"/>
</dbReference>